<proteinExistence type="predicted"/>
<dbReference type="Pfam" id="PF22917">
    <property type="entry name" value="PRISE"/>
    <property type="match status" value="1"/>
</dbReference>
<dbReference type="Proteomes" id="UP001310890">
    <property type="component" value="Unassembled WGS sequence"/>
</dbReference>
<gene>
    <name evidence="2" type="ORF">LTR62_002462</name>
</gene>
<evidence type="ECO:0000313" key="3">
    <source>
        <dbReference type="Proteomes" id="UP001310890"/>
    </source>
</evidence>
<dbReference type="CDD" id="cd08948">
    <property type="entry name" value="5beta-POR_like_SDR_a"/>
    <property type="match status" value="1"/>
</dbReference>
<evidence type="ECO:0000259" key="1">
    <source>
        <dbReference type="Pfam" id="PF22917"/>
    </source>
</evidence>
<name>A0AAN7TGV3_9PEZI</name>
<dbReference type="PANTHER" id="PTHR32487">
    <property type="entry name" value="3-OXO-DELTA(4,5)-STEROID 5-BETA-REDUCTASE"/>
    <property type="match status" value="1"/>
</dbReference>
<dbReference type="EMBL" id="JAVRRL010000017">
    <property type="protein sequence ID" value="KAK5114527.1"/>
    <property type="molecule type" value="Genomic_DNA"/>
</dbReference>
<protein>
    <recommendedName>
        <fullName evidence="1">PRISE-like Rossmann-fold domain-containing protein</fullName>
    </recommendedName>
</protein>
<sequence>MGSQHLPLQTRGIFHSLPTFSPELKGLTAIVTGANGISGFHTMRALLDSPERWSKLWAASRRPPPEEMMALLTQDQRSRVEHVACDFLEEPEAIARQLGEKGVKADYVFFYSYAQPKPKPGAHAWSNAEELSKTNSALLRNFLGALEHAKITPKRFLLQTGAKNYGTHLGPARTPYTESDPRVTHLGPNFYYGQEDLLFEYCKKHNTHWNIICPGWIIGAVNNAAMNALHPLAVYAAVQAHKGEKLNYPGAYESWLAVTEHSTAYLTGYLSEWAVLEDKCQDQKFNSSDTCPIPNNRLWPELARWYGAKGYTGPELDESKLTVLDPGNVPTPLGYGPPRKPRFAWTLSGWAQQEENQKAWKEISAKHKLTHNPFEDIEAHFQFGDFAAWGPGELQ</sequence>
<organism evidence="2 3">
    <name type="scientific">Meristemomyces frigidus</name>
    <dbReference type="NCBI Taxonomy" id="1508187"/>
    <lineage>
        <taxon>Eukaryota</taxon>
        <taxon>Fungi</taxon>
        <taxon>Dikarya</taxon>
        <taxon>Ascomycota</taxon>
        <taxon>Pezizomycotina</taxon>
        <taxon>Dothideomycetes</taxon>
        <taxon>Dothideomycetidae</taxon>
        <taxon>Mycosphaerellales</taxon>
        <taxon>Teratosphaeriaceae</taxon>
        <taxon>Meristemomyces</taxon>
    </lineage>
</organism>
<dbReference type="InterPro" id="IPR036291">
    <property type="entry name" value="NAD(P)-bd_dom_sf"/>
</dbReference>
<dbReference type="PANTHER" id="PTHR32487:SF29">
    <property type="entry name" value="NAD-DEPENDENT EPIMERASE_DEHYDRATASE DOMAIN-CONTAINING PROTEIN"/>
    <property type="match status" value="1"/>
</dbReference>
<dbReference type="InterPro" id="IPR055222">
    <property type="entry name" value="PRISE-like_Rossmann-fold"/>
</dbReference>
<accession>A0AAN7TGV3</accession>
<comment type="caution">
    <text evidence="2">The sequence shown here is derived from an EMBL/GenBank/DDBJ whole genome shotgun (WGS) entry which is preliminary data.</text>
</comment>
<dbReference type="SUPFAM" id="SSF51735">
    <property type="entry name" value="NAD(P)-binding Rossmann-fold domains"/>
    <property type="match status" value="1"/>
</dbReference>
<dbReference type="AlphaFoldDB" id="A0AAN7TGV3"/>
<dbReference type="Gene3D" id="3.40.50.720">
    <property type="entry name" value="NAD(P)-binding Rossmann-like Domain"/>
    <property type="match status" value="1"/>
</dbReference>
<feature type="domain" description="PRISE-like Rossmann-fold" evidence="1">
    <location>
        <begin position="29"/>
        <end position="315"/>
    </location>
</feature>
<reference evidence="2" key="1">
    <citation type="submission" date="2023-08" db="EMBL/GenBank/DDBJ databases">
        <title>Black Yeasts Isolated from many extreme environments.</title>
        <authorList>
            <person name="Coleine C."/>
            <person name="Stajich J.E."/>
            <person name="Selbmann L."/>
        </authorList>
    </citation>
    <scope>NUCLEOTIDE SEQUENCE</scope>
    <source>
        <strain evidence="2">CCFEE 5401</strain>
    </source>
</reference>
<evidence type="ECO:0000313" key="2">
    <source>
        <dbReference type="EMBL" id="KAK5114527.1"/>
    </source>
</evidence>